<dbReference type="InterPro" id="IPR051609">
    <property type="entry name" value="NmrA/Isoflavone_reductase-like"/>
</dbReference>
<dbReference type="Proteomes" id="UP000037505">
    <property type="component" value="Unassembled WGS sequence"/>
</dbReference>
<keyword evidence="1" id="KW-0521">NADP</keyword>
<gene>
    <name evidence="4" type="ORF">ANOM_011105</name>
</gene>
<dbReference type="GeneID" id="26812909"/>
<accession>A0A0L1IP25</accession>
<dbReference type="InterPro" id="IPR045312">
    <property type="entry name" value="PCBER-like"/>
</dbReference>
<reference evidence="4 5" key="1">
    <citation type="submission" date="2014-06" db="EMBL/GenBank/DDBJ databases">
        <title>The Genome of the Aflatoxigenic Filamentous Fungus Aspergillus nomius.</title>
        <authorList>
            <person name="Moore M.G."/>
            <person name="Shannon B.M."/>
            <person name="Brian M.M."/>
        </authorList>
    </citation>
    <scope>NUCLEOTIDE SEQUENCE [LARGE SCALE GENOMIC DNA]</scope>
    <source>
        <strain evidence="4 5">NRRL 13137</strain>
    </source>
</reference>
<dbReference type="CDD" id="cd05259">
    <property type="entry name" value="PCBER_SDR_a"/>
    <property type="match status" value="1"/>
</dbReference>
<feature type="domain" description="NmrA-like" evidence="3">
    <location>
        <begin position="6"/>
        <end position="178"/>
    </location>
</feature>
<keyword evidence="5" id="KW-1185">Reference proteome</keyword>
<evidence type="ECO:0000313" key="5">
    <source>
        <dbReference type="Proteomes" id="UP000037505"/>
    </source>
</evidence>
<evidence type="ECO:0000313" key="4">
    <source>
        <dbReference type="EMBL" id="KNG80948.1"/>
    </source>
</evidence>
<keyword evidence="2" id="KW-0560">Oxidoreductase</keyword>
<sequence>MTSPISKVIVVGGGGNLGRYIVSAFDSDTRFTISILSRSSSRASFPPHITVHRTSEYYDEPELIDIFRGQDAIVCTIATNRIYQQKVIIDAAAKARVKRFVPSEFGHDTRNEQAGEMIPFLFKAKKVIVQYLRTKEKEGLSWTAFVTGPLFEIAVQNFLGYNIPRRQAMILNGGANRWSTTTLDMVALAVKNAMLAPDWTTNRYLFIESFRVSQNEILALMEYIGGLPWNTTHCDAEEEKELALESLSNGQLHAMPFLMRYVTCEKGFGGHYMDYEESSNSVLSLPRESLDEAVRAILRGG</sequence>
<dbReference type="STRING" id="1509407.A0A0L1IP25"/>
<dbReference type="InterPro" id="IPR008030">
    <property type="entry name" value="NmrA-like"/>
</dbReference>
<proteinExistence type="predicted"/>
<comment type="caution">
    <text evidence="4">The sequence shown here is derived from an EMBL/GenBank/DDBJ whole genome shotgun (WGS) entry which is preliminary data.</text>
</comment>
<dbReference type="SUPFAM" id="SSF51735">
    <property type="entry name" value="NAD(P)-binding Rossmann-fold domains"/>
    <property type="match status" value="1"/>
</dbReference>
<dbReference type="Pfam" id="PF05368">
    <property type="entry name" value="NmrA"/>
    <property type="match status" value="1"/>
</dbReference>
<dbReference type="OrthoDB" id="9974981at2759"/>
<name>A0A0L1IP25_ASPN3</name>
<dbReference type="GO" id="GO:0016491">
    <property type="term" value="F:oxidoreductase activity"/>
    <property type="evidence" value="ECO:0007669"/>
    <property type="project" value="UniProtKB-KW"/>
</dbReference>
<dbReference type="Gene3D" id="3.40.50.720">
    <property type="entry name" value="NAD(P)-binding Rossmann-like Domain"/>
    <property type="match status" value="1"/>
</dbReference>
<dbReference type="InterPro" id="IPR036291">
    <property type="entry name" value="NAD(P)-bd_dom_sf"/>
</dbReference>
<dbReference type="AlphaFoldDB" id="A0A0L1IP25"/>
<dbReference type="EMBL" id="JNOM01000516">
    <property type="protein sequence ID" value="KNG80948.1"/>
    <property type="molecule type" value="Genomic_DNA"/>
</dbReference>
<evidence type="ECO:0000256" key="1">
    <source>
        <dbReference type="ARBA" id="ARBA00022857"/>
    </source>
</evidence>
<dbReference type="RefSeq" id="XP_015401871.1">
    <property type="nucleotide sequence ID" value="XM_015556361.1"/>
</dbReference>
<organism evidence="4 5">
    <name type="scientific">Aspergillus nomiae NRRL (strain ATCC 15546 / NRRL 13137 / CBS 260.88 / M93)</name>
    <dbReference type="NCBI Taxonomy" id="1509407"/>
    <lineage>
        <taxon>Eukaryota</taxon>
        <taxon>Fungi</taxon>
        <taxon>Dikarya</taxon>
        <taxon>Ascomycota</taxon>
        <taxon>Pezizomycotina</taxon>
        <taxon>Eurotiomycetes</taxon>
        <taxon>Eurotiomycetidae</taxon>
        <taxon>Eurotiales</taxon>
        <taxon>Aspergillaceae</taxon>
        <taxon>Aspergillus</taxon>
        <taxon>Aspergillus subgen. Circumdati</taxon>
    </lineage>
</organism>
<dbReference type="PANTHER" id="PTHR47706:SF9">
    <property type="entry name" value="NMRA-LIKE DOMAIN-CONTAINING PROTEIN-RELATED"/>
    <property type="match status" value="1"/>
</dbReference>
<dbReference type="PANTHER" id="PTHR47706">
    <property type="entry name" value="NMRA-LIKE FAMILY PROTEIN"/>
    <property type="match status" value="1"/>
</dbReference>
<evidence type="ECO:0000256" key="2">
    <source>
        <dbReference type="ARBA" id="ARBA00023002"/>
    </source>
</evidence>
<evidence type="ECO:0000259" key="3">
    <source>
        <dbReference type="Pfam" id="PF05368"/>
    </source>
</evidence>
<dbReference type="Gene3D" id="3.90.25.10">
    <property type="entry name" value="UDP-galactose 4-epimerase, domain 1"/>
    <property type="match status" value="1"/>
</dbReference>
<protein>
    <submittedName>
        <fullName evidence="4">Isoflavone reductase family protein</fullName>
    </submittedName>
</protein>